<sequence length="211" mass="24186">MTGLLSAFLALMKQVLTWAGIWLMATSAYAQAQPTAIRRAVLTHLRRRILPAISQDGPGDWLYNDAGKRRRIKPERRLDSPCFCPDNIYGYQYRDANGKSERSKVRLYKYVDTEKAADDCATCNALLDQRLVELLAPQGRRLNADHVLLGVSEARCQGDFCAIRVTLVKSTVRPDEPRDISPDNKLYFYLILRSTNYALVDWFYLVPQRFH</sequence>
<gene>
    <name evidence="1" type="ORF">DLM85_10380</name>
</gene>
<evidence type="ECO:0000313" key="1">
    <source>
        <dbReference type="EMBL" id="RAK68413.1"/>
    </source>
</evidence>
<dbReference type="EMBL" id="QHKM01000002">
    <property type="protein sequence ID" value="RAK68413.1"/>
    <property type="molecule type" value="Genomic_DNA"/>
</dbReference>
<dbReference type="AlphaFoldDB" id="A0A328BMR0"/>
<accession>A0A328BMR0</accession>
<proteinExistence type="predicted"/>
<protein>
    <submittedName>
        <fullName evidence="1">Uncharacterized protein</fullName>
    </submittedName>
</protein>
<dbReference type="Proteomes" id="UP000248553">
    <property type="component" value="Unassembled WGS sequence"/>
</dbReference>
<evidence type="ECO:0000313" key="2">
    <source>
        <dbReference type="Proteomes" id="UP000248553"/>
    </source>
</evidence>
<organism evidence="1 2">
    <name type="scientific">Hymenobacter edaphi</name>
    <dbReference type="NCBI Taxonomy" id="2211146"/>
    <lineage>
        <taxon>Bacteria</taxon>
        <taxon>Pseudomonadati</taxon>
        <taxon>Bacteroidota</taxon>
        <taxon>Cytophagia</taxon>
        <taxon>Cytophagales</taxon>
        <taxon>Hymenobacteraceae</taxon>
        <taxon>Hymenobacter</taxon>
    </lineage>
</organism>
<comment type="caution">
    <text evidence="1">The sequence shown here is derived from an EMBL/GenBank/DDBJ whole genome shotgun (WGS) entry which is preliminary data.</text>
</comment>
<keyword evidence="2" id="KW-1185">Reference proteome</keyword>
<reference evidence="2" key="1">
    <citation type="submission" date="2018-05" db="EMBL/GenBank/DDBJ databases">
        <authorList>
            <person name="Nie L."/>
        </authorList>
    </citation>
    <scope>NUCLEOTIDE SEQUENCE [LARGE SCALE GENOMIC DNA]</scope>
    <source>
        <strain evidence="2">NL</strain>
    </source>
</reference>
<name>A0A328BMR0_9BACT</name>